<name>A0A5C6XDH6_9DELT</name>
<dbReference type="OrthoDB" id="5536205at2"/>
<sequence length="264" mass="28746">MSETKFDATLQSWMERGATRLGPVAAKVDDEYARRVLELSVALLLARLGPYRLAVARALEENEKAARAAEDVARAEAEVKSSYGRLYATAQAAYYSARADQTQDDELLKRRLARGMSRTPSVFNKLGIDRMRSMMSTALRYAEGALGVDLPAVVEAQQAFDDLSAALDAADNQKARAVHTMQKLFQAREQAKSAYIAARQFVDGALSLDSDRSIAQLMPAISDMYMTRQGSSSELAVEETQDEAEVVTGDPVVGPVVVDDTAEA</sequence>
<comment type="caution">
    <text evidence="1">The sequence shown here is derived from an EMBL/GenBank/DDBJ whole genome shotgun (WGS) entry which is preliminary data.</text>
</comment>
<accession>A0A5C6XDH6</accession>
<evidence type="ECO:0000313" key="2">
    <source>
        <dbReference type="Proteomes" id="UP000321046"/>
    </source>
</evidence>
<dbReference type="RefSeq" id="WP_146973443.1">
    <property type="nucleotide sequence ID" value="NZ_VOSL01000023.1"/>
</dbReference>
<dbReference type="Proteomes" id="UP000321046">
    <property type="component" value="Unassembled WGS sequence"/>
</dbReference>
<evidence type="ECO:0000313" key="1">
    <source>
        <dbReference type="EMBL" id="TXD40838.1"/>
    </source>
</evidence>
<dbReference type="EMBL" id="VOSL01000023">
    <property type="protein sequence ID" value="TXD40838.1"/>
    <property type="molecule type" value="Genomic_DNA"/>
</dbReference>
<gene>
    <name evidence="1" type="ORF">FRC96_05190</name>
</gene>
<reference evidence="1 2" key="1">
    <citation type="submission" date="2019-08" db="EMBL/GenBank/DDBJ databases">
        <title>Bradymonadales sp. TMQ2.</title>
        <authorList>
            <person name="Liang Q."/>
        </authorList>
    </citation>
    <scope>NUCLEOTIDE SEQUENCE [LARGE SCALE GENOMIC DNA]</scope>
    <source>
        <strain evidence="1 2">TMQ2</strain>
    </source>
</reference>
<protein>
    <submittedName>
        <fullName evidence="1">Uncharacterized protein</fullName>
    </submittedName>
</protein>
<proteinExistence type="predicted"/>
<organism evidence="1 2">
    <name type="scientific">Lujinxingia vulgaris</name>
    <dbReference type="NCBI Taxonomy" id="2600176"/>
    <lineage>
        <taxon>Bacteria</taxon>
        <taxon>Deltaproteobacteria</taxon>
        <taxon>Bradymonadales</taxon>
        <taxon>Lujinxingiaceae</taxon>
        <taxon>Lujinxingia</taxon>
    </lineage>
</organism>
<dbReference type="AlphaFoldDB" id="A0A5C6XDH6"/>